<protein>
    <submittedName>
        <fullName evidence="1">Uncharacterized protein</fullName>
    </submittedName>
</protein>
<accession>A0AAD9GQH4</accession>
<keyword evidence="2" id="KW-1185">Reference proteome</keyword>
<organism evidence="1 2">
    <name type="scientific">Phytophthora citrophthora</name>
    <dbReference type="NCBI Taxonomy" id="4793"/>
    <lineage>
        <taxon>Eukaryota</taxon>
        <taxon>Sar</taxon>
        <taxon>Stramenopiles</taxon>
        <taxon>Oomycota</taxon>
        <taxon>Peronosporomycetes</taxon>
        <taxon>Peronosporales</taxon>
        <taxon>Peronosporaceae</taxon>
        <taxon>Phytophthora</taxon>
    </lineage>
</organism>
<proteinExistence type="predicted"/>
<gene>
    <name evidence="1" type="ORF">P3T76_006244</name>
</gene>
<sequence length="111" mass="12457">MQQLLLAHGADVKEIDDYGNSPTTRKQRYCRASDLKRWHCRLSKQFGLDITCGNICAVFVLHPCAISEFGESPQTWEQTSINEVYFGIAKLFDRAAANDADGDSALLMRTD</sequence>
<name>A0AAD9GQH4_9STRA</name>
<reference evidence="1" key="1">
    <citation type="submission" date="2023-08" db="EMBL/GenBank/DDBJ databases">
        <title>Reference Genome Resource for the Citrus Pathogen Phytophthora citrophthora.</title>
        <authorList>
            <person name="Moller H."/>
            <person name="Coetzee B."/>
            <person name="Rose L.J."/>
            <person name="Van Niekerk J.M."/>
        </authorList>
    </citation>
    <scope>NUCLEOTIDE SEQUENCE</scope>
    <source>
        <strain evidence="1">STE-U-9442</strain>
    </source>
</reference>
<dbReference type="AlphaFoldDB" id="A0AAD9GQH4"/>
<evidence type="ECO:0000313" key="2">
    <source>
        <dbReference type="Proteomes" id="UP001259832"/>
    </source>
</evidence>
<comment type="caution">
    <text evidence="1">The sequence shown here is derived from an EMBL/GenBank/DDBJ whole genome shotgun (WGS) entry which is preliminary data.</text>
</comment>
<evidence type="ECO:0000313" key="1">
    <source>
        <dbReference type="EMBL" id="KAK1942745.1"/>
    </source>
</evidence>
<dbReference type="EMBL" id="JASMQC010000009">
    <property type="protein sequence ID" value="KAK1942745.1"/>
    <property type="molecule type" value="Genomic_DNA"/>
</dbReference>
<dbReference type="Proteomes" id="UP001259832">
    <property type="component" value="Unassembled WGS sequence"/>
</dbReference>